<dbReference type="GO" id="GO:0015347">
    <property type="term" value="F:sodium-independent organic anion transmembrane transporter activity"/>
    <property type="evidence" value="ECO:0007669"/>
    <property type="project" value="TreeGrafter"/>
</dbReference>
<dbReference type="Gene3D" id="3.30.60.30">
    <property type="match status" value="1"/>
</dbReference>
<comment type="similarity">
    <text evidence="2 8">Belongs to the organo anion transporter (TC 2.A.60) family.</text>
</comment>
<evidence type="ECO:0000256" key="7">
    <source>
        <dbReference type="ARBA" id="ARBA00023157"/>
    </source>
</evidence>
<feature type="transmembrane region" description="Helical" evidence="8">
    <location>
        <begin position="227"/>
        <end position="250"/>
    </location>
</feature>
<dbReference type="InterPro" id="IPR004156">
    <property type="entry name" value="OATP"/>
</dbReference>
<evidence type="ECO:0000256" key="2">
    <source>
        <dbReference type="ARBA" id="ARBA00009657"/>
    </source>
</evidence>
<evidence type="ECO:0000256" key="4">
    <source>
        <dbReference type="ARBA" id="ARBA00022692"/>
    </source>
</evidence>
<dbReference type="InterPro" id="IPR036259">
    <property type="entry name" value="MFS_trans_sf"/>
</dbReference>
<sequence>MTSRNVSTQSGVGSSSNKLVTTPRSNRRRSVLNLLSPRGRAEALLVLSPEDRGQDVDDGPPTKSGRSVLRFVVFLIIMHLFTSMLLFSVKTYATTMERRYGLTASIIGTIVAASDAGHLASLFPSALAASRFSRPRIIAAGGLLMSFGGFLCCAPHFFCGAYEPVPLAEDGSTNTEYVPQLCAQSEDLERTTEESISNISSHLFNLSAVPIGYDFNSVSCTKRGLEAFFIFSTFIIGFGAGPVVTLHFSYIDDFAPPSKSPLLLAVIQTFSVLGIIFSYSAAGVLGRIYVDIGRIPLANVFLKSGDVRWVGAWWLGFLVASTGALLWSLPLLCFDDADEYVLLDESCSESPEESLNHEDTDHCSSRHQRSHHRPVDYNYHSHLSHHHQSSLHHMLPARPTRYKEDTIVDEDIIHPLEHILRNGALVVSLIATIGWHFQPVMNGTFVLKYLQQEFDFSAASSSVTVGCIIWIPACLGIVLGGFLHSHYRWNEKQVSLFLVALMAIACVCYPAGCPTRHVIGLSKTSAETKSCAKACKCGDAIFNLDPVCGADGRTYATPCLAGCENVIKMDQETVYDGCRCVGLINDSVFVWNDSNALVAADGSCSSTCDRLQLILFLVNFVIRVLVLSMTYVPYGVFLMRSVRPADKAVAIAAKEIFGKLLGEIPGSILAGRLFDSCCMVWSKDTAGGCQLYDLETLRIRFWLLNFVPSLCAVSAFLLSIVLLQRPNKVLLPTILIHPPEEDDSPRERPRDPPPTKQTNH</sequence>
<dbReference type="PANTHER" id="PTHR11388">
    <property type="entry name" value="ORGANIC ANION TRANSPORTER"/>
    <property type="match status" value="1"/>
</dbReference>
<feature type="transmembrane region" description="Helical" evidence="8">
    <location>
        <begin position="262"/>
        <end position="290"/>
    </location>
</feature>
<feature type="compositionally biased region" description="Polar residues" evidence="9">
    <location>
        <begin position="1"/>
        <end position="22"/>
    </location>
</feature>
<feature type="transmembrane region" description="Helical" evidence="8">
    <location>
        <begin position="419"/>
        <end position="438"/>
    </location>
</feature>
<organism evidence="11">
    <name type="scientific">Phallusia mammillata</name>
    <dbReference type="NCBI Taxonomy" id="59560"/>
    <lineage>
        <taxon>Eukaryota</taxon>
        <taxon>Metazoa</taxon>
        <taxon>Chordata</taxon>
        <taxon>Tunicata</taxon>
        <taxon>Ascidiacea</taxon>
        <taxon>Phlebobranchia</taxon>
        <taxon>Ascidiidae</taxon>
        <taxon>Phallusia</taxon>
    </lineage>
</organism>
<dbReference type="EMBL" id="LR790492">
    <property type="protein sequence ID" value="CAB3266354.1"/>
    <property type="molecule type" value="mRNA"/>
</dbReference>
<dbReference type="GO" id="GO:0016323">
    <property type="term" value="C:basolateral plasma membrane"/>
    <property type="evidence" value="ECO:0007669"/>
    <property type="project" value="TreeGrafter"/>
</dbReference>
<feature type="transmembrane region" description="Helical" evidence="8">
    <location>
        <begin position="701"/>
        <end position="723"/>
    </location>
</feature>
<feature type="region of interest" description="Disordered" evidence="9">
    <location>
        <begin position="1"/>
        <end position="26"/>
    </location>
</feature>
<feature type="transmembrane region" description="Helical" evidence="8">
    <location>
        <begin position="100"/>
        <end position="125"/>
    </location>
</feature>
<proteinExistence type="evidence at transcript level"/>
<keyword evidence="3" id="KW-1003">Cell membrane</keyword>
<dbReference type="CDD" id="cd17336">
    <property type="entry name" value="MFS_SLCO_OATP"/>
    <property type="match status" value="1"/>
</dbReference>
<dbReference type="InterPro" id="IPR002350">
    <property type="entry name" value="Kazal_dom"/>
</dbReference>
<keyword evidence="8" id="KW-0406">Ion transport</keyword>
<dbReference type="SUPFAM" id="SSF100895">
    <property type="entry name" value="Kazal-type serine protease inhibitors"/>
    <property type="match status" value="1"/>
</dbReference>
<dbReference type="GO" id="GO:0043252">
    <property type="term" value="P:sodium-independent organic anion transport"/>
    <property type="evidence" value="ECO:0007669"/>
    <property type="project" value="TreeGrafter"/>
</dbReference>
<feature type="transmembrane region" description="Helical" evidence="8">
    <location>
        <begin position="494"/>
        <end position="512"/>
    </location>
</feature>
<evidence type="ECO:0000256" key="8">
    <source>
        <dbReference type="RuleBase" id="RU362056"/>
    </source>
</evidence>
<feature type="region of interest" description="Disordered" evidence="9">
    <location>
        <begin position="739"/>
        <end position="760"/>
    </location>
</feature>
<evidence type="ECO:0000259" key="10">
    <source>
        <dbReference type="PROSITE" id="PS51465"/>
    </source>
</evidence>
<accession>A0A6F9DSC7</accession>
<feature type="transmembrane region" description="Helical" evidence="8">
    <location>
        <begin position="68"/>
        <end position="88"/>
    </location>
</feature>
<comment type="caution">
    <text evidence="8">Lacks conserved residue(s) required for the propagation of feature annotation.</text>
</comment>
<dbReference type="Pfam" id="PF03137">
    <property type="entry name" value="OATP"/>
    <property type="match status" value="1"/>
</dbReference>
<keyword evidence="4 8" id="KW-0812">Transmembrane</keyword>
<name>A0A6F9DSC7_9ASCI</name>
<evidence type="ECO:0000256" key="1">
    <source>
        <dbReference type="ARBA" id="ARBA00004651"/>
    </source>
</evidence>
<protein>
    <recommendedName>
        <fullName evidence="8">Solute carrier organic anion transporter family member</fullName>
    </recommendedName>
</protein>
<keyword evidence="6 8" id="KW-0472">Membrane</keyword>
<feature type="transmembrane region" description="Helical" evidence="8">
    <location>
        <begin position="613"/>
        <end position="637"/>
    </location>
</feature>
<keyword evidence="5 8" id="KW-1133">Transmembrane helix</keyword>
<dbReference type="NCBIfam" id="TIGR00805">
    <property type="entry name" value="oat"/>
    <property type="match status" value="1"/>
</dbReference>
<dbReference type="Gene3D" id="1.20.1250.20">
    <property type="entry name" value="MFS general substrate transporter like domains"/>
    <property type="match status" value="1"/>
</dbReference>
<keyword evidence="8" id="KW-0813">Transport</keyword>
<comment type="subcellular location">
    <subcellularLocation>
        <location evidence="1 8">Cell membrane</location>
        <topology evidence="1 8">Multi-pass membrane protein</topology>
    </subcellularLocation>
</comment>
<reference evidence="11" key="1">
    <citation type="submission" date="2020-04" db="EMBL/GenBank/DDBJ databases">
        <authorList>
            <person name="Neveu A P."/>
        </authorList>
    </citation>
    <scope>NUCLEOTIDE SEQUENCE</scope>
    <source>
        <tissue evidence="11">Whole embryo</tissue>
    </source>
</reference>
<dbReference type="Pfam" id="PF07648">
    <property type="entry name" value="Kazal_2"/>
    <property type="match status" value="1"/>
</dbReference>
<keyword evidence="7" id="KW-1015">Disulfide bond</keyword>
<feature type="transmembrane region" description="Helical" evidence="8">
    <location>
        <begin position="137"/>
        <end position="158"/>
    </location>
</feature>
<evidence type="ECO:0000256" key="9">
    <source>
        <dbReference type="SAM" id="MobiDB-lite"/>
    </source>
</evidence>
<feature type="domain" description="Kazal-like" evidence="10">
    <location>
        <begin position="525"/>
        <end position="582"/>
    </location>
</feature>
<feature type="transmembrane region" description="Helical" evidence="8">
    <location>
        <begin position="458"/>
        <end position="482"/>
    </location>
</feature>
<dbReference type="AlphaFoldDB" id="A0A6F9DSC7"/>
<dbReference type="InterPro" id="IPR036058">
    <property type="entry name" value="Kazal_dom_sf"/>
</dbReference>
<dbReference type="SUPFAM" id="SSF103473">
    <property type="entry name" value="MFS general substrate transporter"/>
    <property type="match status" value="1"/>
</dbReference>
<evidence type="ECO:0000256" key="6">
    <source>
        <dbReference type="ARBA" id="ARBA00023136"/>
    </source>
</evidence>
<evidence type="ECO:0000256" key="3">
    <source>
        <dbReference type="ARBA" id="ARBA00022475"/>
    </source>
</evidence>
<gene>
    <name evidence="11" type="primary">Slco2a1-002</name>
</gene>
<evidence type="ECO:0000313" key="11">
    <source>
        <dbReference type="EMBL" id="CAB3266354.1"/>
    </source>
</evidence>
<dbReference type="PANTHER" id="PTHR11388:SF157">
    <property type="entry name" value="SOLUTE CARRIER ORGANIC ANION TRANSPORTER FAMILY MEMBER 2A1-LIKE"/>
    <property type="match status" value="1"/>
</dbReference>
<feature type="transmembrane region" description="Helical" evidence="8">
    <location>
        <begin position="310"/>
        <end position="334"/>
    </location>
</feature>
<dbReference type="PROSITE" id="PS51465">
    <property type="entry name" value="KAZAL_2"/>
    <property type="match status" value="1"/>
</dbReference>
<dbReference type="GO" id="GO:0006811">
    <property type="term" value="P:monoatomic ion transport"/>
    <property type="evidence" value="ECO:0007669"/>
    <property type="project" value="UniProtKB-KW"/>
</dbReference>
<evidence type="ECO:0000256" key="5">
    <source>
        <dbReference type="ARBA" id="ARBA00022989"/>
    </source>
</evidence>